<gene>
    <name evidence="1" type="ORF">V6N12_044104</name>
</gene>
<dbReference type="InterPro" id="IPR046958">
    <property type="entry name" value="RBK1/2/STUNTED"/>
</dbReference>
<accession>A0ABR2DGA4</accession>
<dbReference type="SUPFAM" id="SSF56112">
    <property type="entry name" value="Protein kinase-like (PK-like)"/>
    <property type="match status" value="1"/>
</dbReference>
<sequence>MDWKTRYKIAIGAARGLHFLHKVCQRKISDIGLAKWLPSQWIHDSIAPIEGTFGYYDSTTLFFSSFIESFNRNRKTNSTGVLHAQNRR</sequence>
<dbReference type="InterPro" id="IPR011009">
    <property type="entry name" value="Kinase-like_dom_sf"/>
</dbReference>
<dbReference type="Proteomes" id="UP001472677">
    <property type="component" value="Unassembled WGS sequence"/>
</dbReference>
<dbReference type="EMBL" id="JBBPBM010000028">
    <property type="protein sequence ID" value="KAK8537963.1"/>
    <property type="molecule type" value="Genomic_DNA"/>
</dbReference>
<evidence type="ECO:0000313" key="2">
    <source>
        <dbReference type="Proteomes" id="UP001472677"/>
    </source>
</evidence>
<dbReference type="PANTHER" id="PTHR47987">
    <property type="entry name" value="OS08G0249100 PROTEIN"/>
    <property type="match status" value="1"/>
</dbReference>
<dbReference type="PANTHER" id="PTHR47987:SF20">
    <property type="entry name" value="OS04G0654600 PROTEIN"/>
    <property type="match status" value="1"/>
</dbReference>
<keyword evidence="2" id="KW-1185">Reference proteome</keyword>
<name>A0ABR2DGA4_9ROSI</name>
<reference evidence="1 2" key="1">
    <citation type="journal article" date="2024" name="G3 (Bethesda)">
        <title>Genome assembly of Hibiscus sabdariffa L. provides insights into metabolisms of medicinal natural products.</title>
        <authorList>
            <person name="Kim T."/>
        </authorList>
    </citation>
    <scope>NUCLEOTIDE SEQUENCE [LARGE SCALE GENOMIC DNA]</scope>
    <source>
        <strain evidence="1">TK-2024</strain>
        <tissue evidence="1">Old leaves</tissue>
    </source>
</reference>
<protein>
    <submittedName>
        <fullName evidence="1">Uncharacterized protein</fullName>
    </submittedName>
</protein>
<comment type="caution">
    <text evidence="1">The sequence shown here is derived from an EMBL/GenBank/DDBJ whole genome shotgun (WGS) entry which is preliminary data.</text>
</comment>
<dbReference type="Gene3D" id="1.10.510.10">
    <property type="entry name" value="Transferase(Phosphotransferase) domain 1"/>
    <property type="match status" value="1"/>
</dbReference>
<organism evidence="1 2">
    <name type="scientific">Hibiscus sabdariffa</name>
    <name type="common">roselle</name>
    <dbReference type="NCBI Taxonomy" id="183260"/>
    <lineage>
        <taxon>Eukaryota</taxon>
        <taxon>Viridiplantae</taxon>
        <taxon>Streptophyta</taxon>
        <taxon>Embryophyta</taxon>
        <taxon>Tracheophyta</taxon>
        <taxon>Spermatophyta</taxon>
        <taxon>Magnoliopsida</taxon>
        <taxon>eudicotyledons</taxon>
        <taxon>Gunneridae</taxon>
        <taxon>Pentapetalae</taxon>
        <taxon>rosids</taxon>
        <taxon>malvids</taxon>
        <taxon>Malvales</taxon>
        <taxon>Malvaceae</taxon>
        <taxon>Malvoideae</taxon>
        <taxon>Hibiscus</taxon>
    </lineage>
</organism>
<evidence type="ECO:0000313" key="1">
    <source>
        <dbReference type="EMBL" id="KAK8537963.1"/>
    </source>
</evidence>
<proteinExistence type="predicted"/>